<keyword evidence="1 2" id="KW-0238">DNA-binding</keyword>
<feature type="region of interest" description="Disordered" evidence="3">
    <location>
        <begin position="259"/>
        <end position="303"/>
    </location>
</feature>
<dbReference type="Proteomes" id="UP000721236">
    <property type="component" value="Unassembled WGS sequence"/>
</dbReference>
<proteinExistence type="inferred from homology"/>
<comment type="function">
    <text evidence="2">With LigD forms a non-homologous end joining (NHEJ) DNA repair enzyme, which repairs dsDNA breaks with reduced fidelity. Binds linear dsDNA with 5'- and 3'- overhangs but not closed circular dsDNA nor ssDNA. Recruits and stimulates the ligase activity of LigD.</text>
</comment>
<evidence type="ECO:0000256" key="1">
    <source>
        <dbReference type="ARBA" id="ARBA00023125"/>
    </source>
</evidence>
<dbReference type="SUPFAM" id="SSF100939">
    <property type="entry name" value="SPOC domain-like"/>
    <property type="match status" value="1"/>
</dbReference>
<comment type="subunit">
    <text evidence="2">Homodimer. Interacts with LigD.</text>
</comment>
<dbReference type="InterPro" id="IPR006164">
    <property type="entry name" value="DNA_bd_Ku70/Ku80"/>
</dbReference>
<protein>
    <recommendedName>
        <fullName evidence="2">Non-homologous end joining protein Ku</fullName>
    </recommendedName>
</protein>
<dbReference type="Gene3D" id="2.40.290.10">
    <property type="match status" value="1"/>
</dbReference>
<dbReference type="InterPro" id="IPR009187">
    <property type="entry name" value="Prok_Ku"/>
</dbReference>
<keyword evidence="6" id="KW-1185">Reference proteome</keyword>
<evidence type="ECO:0000313" key="6">
    <source>
        <dbReference type="Proteomes" id="UP000721236"/>
    </source>
</evidence>
<comment type="similarity">
    <text evidence="2">Belongs to the prokaryotic Ku family.</text>
</comment>
<dbReference type="Pfam" id="PF02735">
    <property type="entry name" value="Ku"/>
    <property type="match status" value="1"/>
</dbReference>
<dbReference type="CDD" id="cd00789">
    <property type="entry name" value="KU_like"/>
    <property type="match status" value="1"/>
</dbReference>
<accession>A0ABM8XMT6</accession>
<feature type="compositionally biased region" description="Low complexity" evidence="3">
    <location>
        <begin position="262"/>
        <end position="276"/>
    </location>
</feature>
<sequence>MAARSIASLSLSFGLVSIPVKVFSATESKSSVGFNLLHKGCGSRLKQQYICQREGVVVERADMVKGYEFEKDRYVVFEPDELEALETTAQHTVDIVAFMPAGAIDPLYFDKAYYLGPDRRGTKPYNLLAEAMRKTGTCALARWVWKGKQYMVQVRAIDEGLVLQQLLYADEVRSMADLGVERVDIQPAELALAEQLIDQNAVDGYDPSAYKDEEKQRILEEIDRKIAGKKITVADTPEPSAGAEVIDLMEALKASLSKSKRGAAAADDGAAPAKRAAPVERKGAKRAAAPAAAPAPARRAAKK</sequence>
<keyword evidence="2" id="KW-0227">DNA damage</keyword>
<dbReference type="SMART" id="SM00559">
    <property type="entry name" value="Ku78"/>
    <property type="match status" value="1"/>
</dbReference>
<dbReference type="PANTHER" id="PTHR41251">
    <property type="entry name" value="NON-HOMOLOGOUS END JOINING PROTEIN KU"/>
    <property type="match status" value="1"/>
</dbReference>
<keyword evidence="2" id="KW-0234">DNA repair</keyword>
<dbReference type="RefSeq" id="WP_224043933.1">
    <property type="nucleotide sequence ID" value="NZ_CAJZAH010000006.1"/>
</dbReference>
<comment type="caution">
    <text evidence="5">The sequence shown here is derived from an EMBL/GenBank/DDBJ whole genome shotgun (WGS) entry which is preliminary data.</text>
</comment>
<organism evidence="5 6">
    <name type="scientific">Cupriavidus respiraculi</name>
    <dbReference type="NCBI Taxonomy" id="195930"/>
    <lineage>
        <taxon>Bacteria</taxon>
        <taxon>Pseudomonadati</taxon>
        <taxon>Pseudomonadota</taxon>
        <taxon>Betaproteobacteria</taxon>
        <taxon>Burkholderiales</taxon>
        <taxon>Burkholderiaceae</taxon>
        <taxon>Cupriavidus</taxon>
    </lineage>
</organism>
<feature type="compositionally biased region" description="Low complexity" evidence="3">
    <location>
        <begin position="286"/>
        <end position="303"/>
    </location>
</feature>
<dbReference type="PIRSF" id="PIRSF006493">
    <property type="entry name" value="Prok_Ku"/>
    <property type="match status" value="1"/>
</dbReference>
<dbReference type="NCBIfam" id="TIGR02772">
    <property type="entry name" value="Ku_bact"/>
    <property type="match status" value="1"/>
</dbReference>
<evidence type="ECO:0000259" key="4">
    <source>
        <dbReference type="SMART" id="SM00559"/>
    </source>
</evidence>
<dbReference type="PANTHER" id="PTHR41251:SF1">
    <property type="entry name" value="NON-HOMOLOGOUS END JOINING PROTEIN KU"/>
    <property type="match status" value="1"/>
</dbReference>
<name>A0ABM8XMT6_9BURK</name>
<evidence type="ECO:0000256" key="2">
    <source>
        <dbReference type="HAMAP-Rule" id="MF_01875"/>
    </source>
</evidence>
<feature type="domain" description="Ku" evidence="4">
    <location>
        <begin position="55"/>
        <end position="185"/>
    </location>
</feature>
<reference evidence="5 6" key="1">
    <citation type="submission" date="2021-08" db="EMBL/GenBank/DDBJ databases">
        <authorList>
            <person name="Peeters C."/>
        </authorList>
    </citation>
    <scope>NUCLEOTIDE SEQUENCE [LARGE SCALE GENOMIC DNA]</scope>
    <source>
        <strain evidence="5 6">LMG 21510</strain>
    </source>
</reference>
<keyword evidence="2" id="KW-0233">DNA recombination</keyword>
<dbReference type="InterPro" id="IPR016194">
    <property type="entry name" value="SPOC-like_C_dom_sf"/>
</dbReference>
<dbReference type="HAMAP" id="MF_01875">
    <property type="entry name" value="Prokaryotic_Ku"/>
    <property type="match status" value="1"/>
</dbReference>
<gene>
    <name evidence="5" type="primary">ku_2</name>
    <name evidence="2" type="synonym">ku</name>
    <name evidence="5" type="ORF">LMG21510_04338</name>
</gene>
<evidence type="ECO:0000313" key="5">
    <source>
        <dbReference type="EMBL" id="CAG9181557.1"/>
    </source>
</evidence>
<dbReference type="EMBL" id="CAJZAH010000006">
    <property type="protein sequence ID" value="CAG9181557.1"/>
    <property type="molecule type" value="Genomic_DNA"/>
</dbReference>
<evidence type="ECO:0000256" key="3">
    <source>
        <dbReference type="SAM" id="MobiDB-lite"/>
    </source>
</evidence>